<evidence type="ECO:0000313" key="3">
    <source>
        <dbReference type="Proteomes" id="UP000887569"/>
    </source>
</evidence>
<reference evidence="4" key="1">
    <citation type="submission" date="2022-11" db="UniProtKB">
        <authorList>
            <consortium name="WormBaseParasite"/>
        </authorList>
    </citation>
    <scope>IDENTIFICATION</scope>
</reference>
<dbReference type="AlphaFoldDB" id="A0A915AVE7"/>
<dbReference type="InterPro" id="IPR032675">
    <property type="entry name" value="LRR_dom_sf"/>
</dbReference>
<protein>
    <submittedName>
        <fullName evidence="4">Uncharacterized protein</fullName>
    </submittedName>
</protein>
<dbReference type="PANTHER" id="PTHR39385">
    <property type="entry name" value="PROTEIN CBG20422"/>
    <property type="match status" value="1"/>
</dbReference>
<feature type="compositionally biased region" description="Pro residues" evidence="1">
    <location>
        <begin position="213"/>
        <end position="223"/>
    </location>
</feature>
<sequence length="223" mass="25870">MVMLLHVVLPVLLLELHVQAYMFQCLDGCQCDTDDEAIHCHNGERTTLFLPENRLRGFSVIGITNNAISRLPTEEELKEKFPDLRAIDVEGNPNFDCDSLKDYTIIKVYSNCKGKDTPTIIRGQRLPDIEQPTDTCNFQCQVKKHYKVLHEYLVRIWKMLKAKYDEMDKEKIIKDFQEFFIKLADKVNRNLNDIQLRMTHGDSERLPASLMPSNPPPESESEK</sequence>
<dbReference type="PANTHER" id="PTHR39385:SF2">
    <property type="entry name" value="SLIT-LIKE 3 PROTEIN"/>
    <property type="match status" value="1"/>
</dbReference>
<evidence type="ECO:0000313" key="4">
    <source>
        <dbReference type="WBParaSite" id="PgR017X_g120_t01"/>
    </source>
</evidence>
<feature type="chain" id="PRO_5037226768" evidence="2">
    <location>
        <begin position="21"/>
        <end position="223"/>
    </location>
</feature>
<proteinExistence type="predicted"/>
<accession>A0A915AVE7</accession>
<keyword evidence="2" id="KW-0732">Signal</keyword>
<evidence type="ECO:0000256" key="2">
    <source>
        <dbReference type="SAM" id="SignalP"/>
    </source>
</evidence>
<feature type="region of interest" description="Disordered" evidence="1">
    <location>
        <begin position="202"/>
        <end position="223"/>
    </location>
</feature>
<feature type="signal peptide" evidence="2">
    <location>
        <begin position="1"/>
        <end position="20"/>
    </location>
</feature>
<dbReference type="Proteomes" id="UP000887569">
    <property type="component" value="Unplaced"/>
</dbReference>
<name>A0A915AVE7_PARUN</name>
<keyword evidence="3" id="KW-1185">Reference proteome</keyword>
<dbReference type="Gene3D" id="3.80.10.10">
    <property type="entry name" value="Ribonuclease Inhibitor"/>
    <property type="match status" value="1"/>
</dbReference>
<organism evidence="3 4">
    <name type="scientific">Parascaris univalens</name>
    <name type="common">Nematode worm</name>
    <dbReference type="NCBI Taxonomy" id="6257"/>
    <lineage>
        <taxon>Eukaryota</taxon>
        <taxon>Metazoa</taxon>
        <taxon>Ecdysozoa</taxon>
        <taxon>Nematoda</taxon>
        <taxon>Chromadorea</taxon>
        <taxon>Rhabditida</taxon>
        <taxon>Spirurina</taxon>
        <taxon>Ascaridomorpha</taxon>
        <taxon>Ascaridoidea</taxon>
        <taxon>Ascarididae</taxon>
        <taxon>Parascaris</taxon>
    </lineage>
</organism>
<dbReference type="WBParaSite" id="PgR017X_g120_t01">
    <property type="protein sequence ID" value="PgR017X_g120_t01"/>
    <property type="gene ID" value="PgR017X_g120"/>
</dbReference>
<evidence type="ECO:0000256" key="1">
    <source>
        <dbReference type="SAM" id="MobiDB-lite"/>
    </source>
</evidence>